<dbReference type="AlphaFoldDB" id="A0A1G6H3L6"/>
<dbReference type="RefSeq" id="WP_217634115.1">
    <property type="nucleotide sequence ID" value="NZ_FMYF01000006.1"/>
</dbReference>
<dbReference type="STRING" id="1577474.GA0111570_106124"/>
<evidence type="ECO:0000313" key="2">
    <source>
        <dbReference type="Proteomes" id="UP000199086"/>
    </source>
</evidence>
<reference evidence="1 2" key="1">
    <citation type="submission" date="2016-06" db="EMBL/GenBank/DDBJ databases">
        <authorList>
            <person name="Olsen C.W."/>
            <person name="Carey S."/>
            <person name="Hinshaw L."/>
            <person name="Karasin A.I."/>
        </authorList>
    </citation>
    <scope>NUCLEOTIDE SEQUENCE [LARGE SCALE GENOMIC DNA]</scope>
    <source>
        <strain evidence="1 2">LZ-22</strain>
    </source>
</reference>
<proteinExistence type="predicted"/>
<dbReference type="EMBL" id="FMYF01000006">
    <property type="protein sequence ID" value="SDB88771.1"/>
    <property type="molecule type" value="Genomic_DNA"/>
</dbReference>
<gene>
    <name evidence="1" type="ORF">GA0111570_106124</name>
</gene>
<organism evidence="1 2">
    <name type="scientific">Raineyella antarctica</name>
    <dbReference type="NCBI Taxonomy" id="1577474"/>
    <lineage>
        <taxon>Bacteria</taxon>
        <taxon>Bacillati</taxon>
        <taxon>Actinomycetota</taxon>
        <taxon>Actinomycetes</taxon>
        <taxon>Propionibacteriales</taxon>
        <taxon>Propionibacteriaceae</taxon>
        <taxon>Raineyella</taxon>
    </lineage>
</organism>
<protein>
    <submittedName>
        <fullName evidence="1">Uncharacterized protein</fullName>
    </submittedName>
</protein>
<dbReference type="InterPro" id="IPR046037">
    <property type="entry name" value="DUF5995"/>
</dbReference>
<dbReference type="Pfam" id="PF19458">
    <property type="entry name" value="DUF5995"/>
    <property type="match status" value="1"/>
</dbReference>
<accession>A0A1G6H3L6</accession>
<sequence length="254" mass="27924">MTIGPSSGRFRSIAGLMTDMRRRLGALPADDPARAFLSTYLRTTAAVAEAIDAGTFEDPVWVEEWDLAFADLYLRALDAHLSGAGTPASPWLLAFDAAPRLTPLLNVLLGINAHINYDLPQALLAVISDTEVTDGDLLARRRRDHERIDQILASRVAAEDLEISARSVRSLLDRALRPINRWAAKRFLKEARAKVWSNTLQLSQARAAGADVYESRLRELELLAAARIADLLAPGQVLLRLARVGFGVTLPLQR</sequence>
<dbReference type="Proteomes" id="UP000199086">
    <property type="component" value="Unassembled WGS sequence"/>
</dbReference>
<keyword evidence="2" id="KW-1185">Reference proteome</keyword>
<name>A0A1G6H3L6_9ACTN</name>
<evidence type="ECO:0000313" key="1">
    <source>
        <dbReference type="EMBL" id="SDB88771.1"/>
    </source>
</evidence>